<dbReference type="EMBL" id="JAHRIP010077658">
    <property type="protein sequence ID" value="MEQ2311865.1"/>
    <property type="molecule type" value="Genomic_DNA"/>
</dbReference>
<name>A0ABV1A114_9TELE</name>
<reference evidence="1 2" key="1">
    <citation type="submission" date="2021-06" db="EMBL/GenBank/DDBJ databases">
        <authorList>
            <person name="Palmer J.M."/>
        </authorList>
    </citation>
    <scope>NUCLEOTIDE SEQUENCE [LARGE SCALE GENOMIC DNA]</scope>
    <source>
        <strain evidence="1 2">AS_MEX2019</strain>
        <tissue evidence="1">Muscle</tissue>
    </source>
</reference>
<gene>
    <name evidence="1" type="ORF">AMECASPLE_024967</name>
</gene>
<evidence type="ECO:0000313" key="1">
    <source>
        <dbReference type="EMBL" id="MEQ2311865.1"/>
    </source>
</evidence>
<accession>A0ABV1A114</accession>
<evidence type="ECO:0000313" key="2">
    <source>
        <dbReference type="Proteomes" id="UP001469553"/>
    </source>
</evidence>
<sequence length="99" mass="10845">MEQGCVKIQKAVIARICVCAIESLCFRLFSPKQFLASFSNNMLCTSENVGYVNSASCCENATSAQKSMHQTEDNTRSGSAGTAYQRSNCLQPQTFQAFI</sequence>
<proteinExistence type="predicted"/>
<keyword evidence="2" id="KW-1185">Reference proteome</keyword>
<comment type="caution">
    <text evidence="1">The sequence shown here is derived from an EMBL/GenBank/DDBJ whole genome shotgun (WGS) entry which is preliminary data.</text>
</comment>
<organism evidence="1 2">
    <name type="scientific">Ameca splendens</name>
    <dbReference type="NCBI Taxonomy" id="208324"/>
    <lineage>
        <taxon>Eukaryota</taxon>
        <taxon>Metazoa</taxon>
        <taxon>Chordata</taxon>
        <taxon>Craniata</taxon>
        <taxon>Vertebrata</taxon>
        <taxon>Euteleostomi</taxon>
        <taxon>Actinopterygii</taxon>
        <taxon>Neopterygii</taxon>
        <taxon>Teleostei</taxon>
        <taxon>Neoteleostei</taxon>
        <taxon>Acanthomorphata</taxon>
        <taxon>Ovalentaria</taxon>
        <taxon>Atherinomorphae</taxon>
        <taxon>Cyprinodontiformes</taxon>
        <taxon>Goodeidae</taxon>
        <taxon>Ameca</taxon>
    </lineage>
</organism>
<protein>
    <submittedName>
        <fullName evidence="1">Uncharacterized protein</fullName>
    </submittedName>
</protein>
<dbReference type="Proteomes" id="UP001469553">
    <property type="component" value="Unassembled WGS sequence"/>
</dbReference>